<keyword evidence="2" id="KW-1185">Reference proteome</keyword>
<dbReference type="EMBL" id="JAMZIH010000021">
    <property type="protein sequence ID" value="KAJ1680210.1"/>
    <property type="molecule type" value="Genomic_DNA"/>
</dbReference>
<evidence type="ECO:0000313" key="2">
    <source>
        <dbReference type="Proteomes" id="UP001145114"/>
    </source>
</evidence>
<sequence length="396" mass="45947">MPPVATQTQTVTSTTTDNISVAAKRQPSKDATYYDSRFPHYLGYWLRSIPKVDKGPAIDNHDEPHFKRKRTIIRDHPEIEKLYGYDLSTIWVTFISTFVQVFLGYVFGRLLTDWNVTMVIVAYVVGGSLTTLQGIILHEVSHNLAGPGTLLNRWVGNISNISLIIPVAQSFRRYHLEHHTYQGVEDYDPDLPLKWEIGLVRNNPIFKFFWLFIYGVMYLGRGLAMGRKLSKWELYNWVWTAFCDVLLYRLVGLRGLIYLTLSVLLGFGFHPGAAHFIQEHYTFHDGQETYSYYGLGNYFWLNIGYHNEHHDFVKVPWSKLPEVKRLAPEYYDNLYYHTSWWGVLYAFITSSLMAPQSRVVRPIDAHRHARKNYRVPESAEQFSAATSRSPDTCDKS</sequence>
<gene>
    <name evidence="1" type="primary">DES1_1</name>
    <name evidence="1" type="ORF">EV182_000462</name>
</gene>
<protein>
    <submittedName>
        <fullName evidence="1">Sphingolipid delta-4 desaturase</fullName>
    </submittedName>
</protein>
<accession>A0ACC1HUD7</accession>
<reference evidence="1" key="1">
    <citation type="submission" date="2022-06" db="EMBL/GenBank/DDBJ databases">
        <title>Phylogenomic reconstructions and comparative analyses of Kickxellomycotina fungi.</title>
        <authorList>
            <person name="Reynolds N.K."/>
            <person name="Stajich J.E."/>
            <person name="Barry K."/>
            <person name="Grigoriev I.V."/>
            <person name="Crous P."/>
            <person name="Smith M.E."/>
        </authorList>
    </citation>
    <scope>NUCLEOTIDE SEQUENCE</scope>
    <source>
        <strain evidence="1">RSA 2271</strain>
    </source>
</reference>
<proteinExistence type="predicted"/>
<dbReference type="Proteomes" id="UP001145114">
    <property type="component" value="Unassembled WGS sequence"/>
</dbReference>
<comment type="caution">
    <text evidence="1">The sequence shown here is derived from an EMBL/GenBank/DDBJ whole genome shotgun (WGS) entry which is preliminary data.</text>
</comment>
<name>A0ACC1HUD7_9FUNG</name>
<evidence type="ECO:0000313" key="1">
    <source>
        <dbReference type="EMBL" id="KAJ1680210.1"/>
    </source>
</evidence>
<organism evidence="1 2">
    <name type="scientific">Spiromyces aspiralis</name>
    <dbReference type="NCBI Taxonomy" id="68401"/>
    <lineage>
        <taxon>Eukaryota</taxon>
        <taxon>Fungi</taxon>
        <taxon>Fungi incertae sedis</taxon>
        <taxon>Zoopagomycota</taxon>
        <taxon>Kickxellomycotina</taxon>
        <taxon>Kickxellomycetes</taxon>
        <taxon>Kickxellales</taxon>
        <taxon>Kickxellaceae</taxon>
        <taxon>Spiromyces</taxon>
    </lineage>
</organism>